<evidence type="ECO:0000313" key="15">
    <source>
        <dbReference type="Proteomes" id="UP000050509"/>
    </source>
</evidence>
<evidence type="ECO:0000256" key="6">
    <source>
        <dbReference type="ARBA" id="ARBA00022729"/>
    </source>
</evidence>
<dbReference type="Proteomes" id="UP000050509">
    <property type="component" value="Unassembled WGS sequence"/>
</dbReference>
<dbReference type="PANTHER" id="PTHR30632">
    <property type="entry name" value="MOLYBDATE-BINDING PERIPLASMIC PROTEIN"/>
    <property type="match status" value="1"/>
</dbReference>
<dbReference type="AlphaFoldDB" id="A0A0P9EWA7"/>
<comment type="caution">
    <text evidence="14">The sequence shown here is derived from an EMBL/GenBank/DDBJ whole genome shotgun (WGS) entry which is preliminary data.</text>
</comment>
<keyword evidence="3" id="KW-0813">Transport</keyword>
<dbReference type="InterPro" id="IPR050682">
    <property type="entry name" value="ModA/WtpA"/>
</dbReference>
<evidence type="ECO:0000313" key="14">
    <source>
        <dbReference type="EMBL" id="KPV48626.1"/>
    </source>
</evidence>
<gene>
    <name evidence="14" type="ORF">SE17_37055</name>
</gene>
<feature type="binding site" evidence="13">
    <location>
        <position position="13"/>
    </location>
    <ligand>
        <name>molybdate</name>
        <dbReference type="ChEBI" id="CHEBI:36264"/>
    </ligand>
</feature>
<dbReference type="CDD" id="cd13538">
    <property type="entry name" value="PBP2_ModA_like_1"/>
    <property type="match status" value="1"/>
</dbReference>
<evidence type="ECO:0000256" key="2">
    <source>
        <dbReference type="ARBA" id="ARBA00009175"/>
    </source>
</evidence>
<name>A0A0P9EWA7_9CHLR</name>
<dbReference type="GO" id="GO:0015689">
    <property type="term" value="P:molybdate ion transport"/>
    <property type="evidence" value="ECO:0007669"/>
    <property type="project" value="InterPro"/>
</dbReference>
<keyword evidence="7" id="KW-0472">Membrane</keyword>
<dbReference type="PIRSF" id="PIRSF004846">
    <property type="entry name" value="ModA"/>
    <property type="match status" value="1"/>
</dbReference>
<keyword evidence="15" id="KW-1185">Reference proteome</keyword>
<evidence type="ECO:0000256" key="4">
    <source>
        <dbReference type="ARBA" id="ARBA00022475"/>
    </source>
</evidence>
<accession>A0A0P9EWA7</accession>
<reference evidence="14 15" key="1">
    <citation type="submission" date="2015-09" db="EMBL/GenBank/DDBJ databases">
        <title>Draft genome sequence of Kouleothrix aurantiaca JCM 19913.</title>
        <authorList>
            <person name="Hemp J."/>
        </authorList>
    </citation>
    <scope>NUCLEOTIDE SEQUENCE [LARGE SCALE GENOMIC DNA]</scope>
    <source>
        <strain evidence="14 15">COM-B</strain>
    </source>
</reference>
<keyword evidence="5 13" id="KW-0479">Metal-binding</keyword>
<dbReference type="EMBL" id="LJCR01002510">
    <property type="protein sequence ID" value="KPV48626.1"/>
    <property type="molecule type" value="Genomic_DNA"/>
</dbReference>
<dbReference type="InterPro" id="IPR005950">
    <property type="entry name" value="ModA"/>
</dbReference>
<comment type="subcellular location">
    <subcellularLocation>
        <location evidence="1">Cell membrane</location>
    </subcellularLocation>
</comment>
<evidence type="ECO:0000256" key="10">
    <source>
        <dbReference type="ARBA" id="ARBA00062515"/>
    </source>
</evidence>
<dbReference type="GO" id="GO:0046872">
    <property type="term" value="F:metal ion binding"/>
    <property type="evidence" value="ECO:0007669"/>
    <property type="project" value="UniProtKB-KW"/>
</dbReference>
<evidence type="ECO:0000256" key="11">
    <source>
        <dbReference type="ARBA" id="ARBA00073171"/>
    </source>
</evidence>
<evidence type="ECO:0000256" key="12">
    <source>
        <dbReference type="ARBA" id="ARBA00078141"/>
    </source>
</evidence>
<evidence type="ECO:0000256" key="1">
    <source>
        <dbReference type="ARBA" id="ARBA00004236"/>
    </source>
</evidence>
<comment type="similarity">
    <text evidence="2">Belongs to the bacterial solute-binding protein ModA family.</text>
</comment>
<evidence type="ECO:0000256" key="3">
    <source>
        <dbReference type="ARBA" id="ARBA00022448"/>
    </source>
</evidence>
<dbReference type="NCBIfam" id="TIGR01256">
    <property type="entry name" value="modA"/>
    <property type="match status" value="1"/>
</dbReference>
<evidence type="ECO:0000256" key="5">
    <source>
        <dbReference type="ARBA" id="ARBA00022723"/>
    </source>
</evidence>
<dbReference type="FunFam" id="3.40.190.10:FF:000030">
    <property type="entry name" value="Molybdate ABC transporter substrate-binding protein"/>
    <property type="match status" value="1"/>
</dbReference>
<evidence type="ECO:0000256" key="9">
    <source>
        <dbReference type="ARBA" id="ARBA00056002"/>
    </source>
</evidence>
<keyword evidence="6" id="KW-0732">Signal</keyword>
<dbReference type="PANTHER" id="PTHR30632:SF0">
    <property type="entry name" value="SULFATE-BINDING PROTEIN"/>
    <property type="match status" value="1"/>
</dbReference>
<organism evidence="14 15">
    <name type="scientific">Kouleothrix aurantiaca</name>
    <dbReference type="NCBI Taxonomy" id="186479"/>
    <lineage>
        <taxon>Bacteria</taxon>
        <taxon>Bacillati</taxon>
        <taxon>Chloroflexota</taxon>
        <taxon>Chloroflexia</taxon>
        <taxon>Chloroflexales</taxon>
        <taxon>Roseiflexineae</taxon>
        <taxon>Roseiflexaceae</taxon>
        <taxon>Kouleothrix</taxon>
    </lineage>
</organism>
<protein>
    <recommendedName>
        <fullName evidence="11">Molybdate-binding protein ModA</fullName>
    </recommendedName>
    <alternativeName>
        <fullName evidence="12">Molybdate/tungstate-binding protein ModA</fullName>
    </alternativeName>
</protein>
<evidence type="ECO:0000256" key="7">
    <source>
        <dbReference type="ARBA" id="ARBA00023136"/>
    </source>
</evidence>
<dbReference type="GO" id="GO:0005886">
    <property type="term" value="C:plasma membrane"/>
    <property type="evidence" value="ECO:0007669"/>
    <property type="project" value="UniProtKB-SubCell"/>
</dbReference>
<dbReference type="Pfam" id="PF13531">
    <property type="entry name" value="SBP_bac_11"/>
    <property type="match status" value="1"/>
</dbReference>
<dbReference type="Gene3D" id="3.40.190.10">
    <property type="entry name" value="Periplasmic binding protein-like II"/>
    <property type="match status" value="2"/>
</dbReference>
<sequence>ASGGELTVFAAASLTDAFKTIGEQFGAANGGATVTFNFGGSDQLATQITQGAPADVFASANAKQMGVVIKAGDIISGTQKTFVRNRLVVVYPKDNPGKLAALKDLANPGLKIVLANKSVPVGGYALDFLAKASKLPEYTATYSPTVLANVVSYEDNVKAVLSKIALGEADAGIVYATDAATVKDGAIGTLEIPDNLNSIASYPIAATKSAKNADLAQKFVAYVLGPEGQKVLAQYGFIPPAP</sequence>
<dbReference type="PATRIC" id="fig|186479.3.peg.5100"/>
<keyword evidence="8" id="KW-0826">Tungsten</keyword>
<evidence type="ECO:0000256" key="13">
    <source>
        <dbReference type="PIRSR" id="PIRSR004846-1"/>
    </source>
</evidence>
<evidence type="ECO:0000256" key="8">
    <source>
        <dbReference type="ARBA" id="ARBA00023245"/>
    </source>
</evidence>
<dbReference type="SUPFAM" id="SSF53850">
    <property type="entry name" value="Periplasmic binding protein-like II"/>
    <property type="match status" value="1"/>
</dbReference>
<comment type="subunit">
    <text evidence="10">The complex is composed of two ATP-binding proteins (ModC), two transmembrane proteins (ModB) and a solute-binding protein (ModA).</text>
</comment>
<keyword evidence="4" id="KW-1003">Cell membrane</keyword>
<feature type="binding site" evidence="13">
    <location>
        <position position="175"/>
    </location>
    <ligand>
        <name>molybdate</name>
        <dbReference type="ChEBI" id="CHEBI:36264"/>
    </ligand>
</feature>
<feature type="binding site" evidence="13">
    <location>
        <position position="41"/>
    </location>
    <ligand>
        <name>molybdate</name>
        <dbReference type="ChEBI" id="CHEBI:36264"/>
    </ligand>
</feature>
<proteinExistence type="inferred from homology"/>
<feature type="non-terminal residue" evidence="14">
    <location>
        <position position="1"/>
    </location>
</feature>
<feature type="binding site" evidence="13">
    <location>
        <position position="157"/>
    </location>
    <ligand>
        <name>molybdate</name>
        <dbReference type="ChEBI" id="CHEBI:36264"/>
    </ligand>
</feature>
<keyword evidence="13" id="KW-0500">Molybdenum</keyword>
<dbReference type="GO" id="GO:0030973">
    <property type="term" value="F:molybdate ion binding"/>
    <property type="evidence" value="ECO:0007669"/>
    <property type="project" value="TreeGrafter"/>
</dbReference>
<comment type="function">
    <text evidence="9">Involved in the transport of molybdenum into the cell. Part of the binding-protein-dependent transport system ModABCD.</text>
</comment>